<dbReference type="GO" id="GO:0005886">
    <property type="term" value="C:plasma membrane"/>
    <property type="evidence" value="ECO:0007669"/>
    <property type="project" value="UniProtKB-SubCell"/>
</dbReference>
<name>A0A5J6WGX9_MORMI</name>
<keyword evidence="3" id="KW-0145">Chemotaxis</keyword>
<dbReference type="CDD" id="cd11386">
    <property type="entry name" value="MCP_signal"/>
    <property type="match status" value="1"/>
</dbReference>
<feature type="transmembrane region" description="Helical" evidence="11">
    <location>
        <begin position="12"/>
        <end position="31"/>
    </location>
</feature>
<sequence>MHFLSSFKGRIITVVMLLVISSLVIASFISYRQLSTSIVGNIDKYSHLQVDSTADKVNSWFQSIKKGLVTTAPYFAVPRDEAQLLLMVKQLSLATDANDILAAYEDGTAITAIDGKLSLESYDPRVRDWYKDAKQKGETIITGIYSDATTGGLMISIAEPFYYNSQFTGVLLADIRLETVSNFIQNSTFENTTLNLYDMTGMTIASTDNRQVVGKPLDSANAAFTPFKNTLSNNQKGTFEFNQGQITTLAYFTTLNLDDSISWKVAITVDKSSHFIEIAESLDSAFITGLILVILASIIILMALNRLYQPILSLKETIVDLAEGNADLTRRIKIYSNDDLGQIAQAVNKFTANLQSMMLEISQSTEHISAGINALRSQTEHNNNVLLDHASETEQIVVAITEMSSTADSVAQSAAQSATFTQKSTDEAKRSKTVVQGAVYGVAELVTEVDAMAVSIQTMNEDTNKISSVLSVIGEIADQTNLLALNAAIEAARAGEQGRGFAVVADEVRTLAARTQQSTSEINDMLTRLRHGADSAVKAMHTTKSSCEQTAETTESVNDSLDSMTESVLQINDLGIQIATAAEEQSSVTEEINRNMTSIQTMVYQLTSNSDKTLNSSHELANNNAHLMAIVSKFKLK</sequence>
<dbReference type="Pfam" id="PF00672">
    <property type="entry name" value="HAMP"/>
    <property type="match status" value="1"/>
</dbReference>
<dbReference type="GO" id="GO:0007165">
    <property type="term" value="P:signal transduction"/>
    <property type="evidence" value="ECO:0007669"/>
    <property type="project" value="UniProtKB-KW"/>
</dbReference>
<evidence type="ECO:0000256" key="4">
    <source>
        <dbReference type="ARBA" id="ARBA00022519"/>
    </source>
</evidence>
<feature type="domain" description="Methyl-accepting transducer" evidence="12">
    <location>
        <begin position="364"/>
        <end position="600"/>
    </location>
</feature>
<comment type="subcellular location">
    <subcellularLocation>
        <location evidence="1">Cell inner membrane</location>
        <topology evidence="1">Multi-pass membrane protein</topology>
    </subcellularLocation>
</comment>
<keyword evidence="2" id="KW-1003">Cell membrane</keyword>
<dbReference type="CDD" id="cd12913">
    <property type="entry name" value="PDC1_MCP_like"/>
    <property type="match status" value="1"/>
</dbReference>
<evidence type="ECO:0000256" key="1">
    <source>
        <dbReference type="ARBA" id="ARBA00004429"/>
    </source>
</evidence>
<dbReference type="SMART" id="SM00283">
    <property type="entry name" value="MA"/>
    <property type="match status" value="1"/>
</dbReference>
<evidence type="ECO:0000259" key="13">
    <source>
        <dbReference type="PROSITE" id="PS50192"/>
    </source>
</evidence>
<dbReference type="Gene3D" id="1.10.287.950">
    <property type="entry name" value="Methyl-accepting chemotaxis protein"/>
    <property type="match status" value="1"/>
</dbReference>
<evidence type="ECO:0000313" key="16">
    <source>
        <dbReference type="Proteomes" id="UP000327424"/>
    </source>
</evidence>
<gene>
    <name evidence="15" type="ORF">FR932_05550</name>
</gene>
<dbReference type="SMART" id="SM00304">
    <property type="entry name" value="HAMP"/>
    <property type="match status" value="2"/>
</dbReference>
<dbReference type="EMBL" id="CP044399">
    <property type="protein sequence ID" value="QFI37329.1"/>
    <property type="molecule type" value="Genomic_DNA"/>
</dbReference>
<dbReference type="GO" id="GO:0006935">
    <property type="term" value="P:chemotaxis"/>
    <property type="evidence" value="ECO:0007669"/>
    <property type="project" value="UniProtKB-KW"/>
</dbReference>
<dbReference type="InterPro" id="IPR004089">
    <property type="entry name" value="MCPsignal_dom"/>
</dbReference>
<dbReference type="RefSeq" id="WP_019439839.1">
    <property type="nucleotide sequence ID" value="NZ_ALOE01000004.1"/>
</dbReference>
<dbReference type="OrthoDB" id="2489132at2"/>
<feature type="domain" description="HAMP" evidence="14">
    <location>
        <begin position="305"/>
        <end position="359"/>
    </location>
</feature>
<keyword evidence="5 11" id="KW-0812">Transmembrane</keyword>
<feature type="transmembrane region" description="Helical" evidence="11">
    <location>
        <begin position="285"/>
        <end position="304"/>
    </location>
</feature>
<accession>A0A5J6WGX9</accession>
<keyword evidence="7 11" id="KW-0472">Membrane</keyword>
<organism evidence="15 16">
    <name type="scientific">Moritella marina ATCC 15381</name>
    <dbReference type="NCBI Taxonomy" id="1202962"/>
    <lineage>
        <taxon>Bacteria</taxon>
        <taxon>Pseudomonadati</taxon>
        <taxon>Pseudomonadota</taxon>
        <taxon>Gammaproteobacteria</taxon>
        <taxon>Alteromonadales</taxon>
        <taxon>Moritellaceae</taxon>
        <taxon>Moritella</taxon>
    </lineage>
</organism>
<dbReference type="CDD" id="cd06225">
    <property type="entry name" value="HAMP"/>
    <property type="match status" value="1"/>
</dbReference>
<dbReference type="AlphaFoldDB" id="A0A5J6WGX9"/>
<dbReference type="SUPFAM" id="SSF58104">
    <property type="entry name" value="Methyl-accepting chemotaxis protein (MCP) signaling domain"/>
    <property type="match status" value="1"/>
</dbReference>
<dbReference type="FunFam" id="1.10.287.950:FF:000001">
    <property type="entry name" value="Methyl-accepting chemotaxis sensory transducer"/>
    <property type="match status" value="1"/>
</dbReference>
<keyword evidence="4" id="KW-0997">Cell inner membrane</keyword>
<dbReference type="KEGG" id="mmaa:FR932_05550"/>
<dbReference type="PANTHER" id="PTHR32089">
    <property type="entry name" value="METHYL-ACCEPTING CHEMOTAXIS PROTEIN MCPB"/>
    <property type="match status" value="1"/>
</dbReference>
<dbReference type="Pfam" id="PF00015">
    <property type="entry name" value="MCPsignal"/>
    <property type="match status" value="1"/>
</dbReference>
<evidence type="ECO:0000256" key="11">
    <source>
        <dbReference type="SAM" id="Phobius"/>
    </source>
</evidence>
<dbReference type="Gene3D" id="3.30.450.20">
    <property type="entry name" value="PAS domain"/>
    <property type="match status" value="2"/>
</dbReference>
<dbReference type="InterPro" id="IPR003660">
    <property type="entry name" value="HAMP_dom"/>
</dbReference>
<evidence type="ECO:0000256" key="10">
    <source>
        <dbReference type="PROSITE-ProRule" id="PRU00284"/>
    </source>
</evidence>
<dbReference type="SUPFAM" id="SSF103190">
    <property type="entry name" value="Sensory domain-like"/>
    <property type="match status" value="1"/>
</dbReference>
<evidence type="ECO:0000256" key="5">
    <source>
        <dbReference type="ARBA" id="ARBA00022692"/>
    </source>
</evidence>
<dbReference type="InterPro" id="IPR000727">
    <property type="entry name" value="T_SNARE_dom"/>
</dbReference>
<dbReference type="PROSITE" id="PS50192">
    <property type="entry name" value="T_SNARE"/>
    <property type="match status" value="1"/>
</dbReference>
<dbReference type="PANTHER" id="PTHR32089:SF55">
    <property type="entry name" value="METHYL ACCEPTING SENSORY TRANSDUCER WITH CACHE_2 SMALL MOLECULE BINDING DOMAIN"/>
    <property type="match status" value="1"/>
</dbReference>
<proteinExistence type="inferred from homology"/>
<dbReference type="InterPro" id="IPR029151">
    <property type="entry name" value="Sensor-like_sf"/>
</dbReference>
<evidence type="ECO:0000256" key="7">
    <source>
        <dbReference type="ARBA" id="ARBA00023136"/>
    </source>
</evidence>
<protein>
    <submittedName>
        <fullName evidence="15">Methyl-accepting chemotaxis protein</fullName>
    </submittedName>
</protein>
<keyword evidence="16" id="KW-1185">Reference proteome</keyword>
<evidence type="ECO:0000259" key="14">
    <source>
        <dbReference type="PROSITE" id="PS50885"/>
    </source>
</evidence>
<keyword evidence="8 10" id="KW-0807">Transducer</keyword>
<evidence type="ECO:0000256" key="3">
    <source>
        <dbReference type="ARBA" id="ARBA00022500"/>
    </source>
</evidence>
<evidence type="ECO:0000256" key="9">
    <source>
        <dbReference type="ARBA" id="ARBA00029447"/>
    </source>
</evidence>
<evidence type="ECO:0000256" key="6">
    <source>
        <dbReference type="ARBA" id="ARBA00022989"/>
    </source>
</evidence>
<feature type="domain" description="T-SNARE coiled-coil homology" evidence="13">
    <location>
        <begin position="551"/>
        <end position="613"/>
    </location>
</feature>
<keyword evidence="6 11" id="KW-1133">Transmembrane helix</keyword>
<dbReference type="InterPro" id="IPR033479">
    <property type="entry name" value="dCache_1"/>
</dbReference>
<dbReference type="PROSITE" id="PS50885">
    <property type="entry name" value="HAMP"/>
    <property type="match status" value="1"/>
</dbReference>
<comment type="similarity">
    <text evidence="9">Belongs to the methyl-accepting chemotaxis (MCP) protein family.</text>
</comment>
<dbReference type="Proteomes" id="UP000327424">
    <property type="component" value="Chromosome"/>
</dbReference>
<evidence type="ECO:0000256" key="8">
    <source>
        <dbReference type="ARBA" id="ARBA00023224"/>
    </source>
</evidence>
<reference evidence="15 16" key="1">
    <citation type="submission" date="2019-09" db="EMBL/GenBank/DDBJ databases">
        <title>Hybrid Assembly of the complete Genome of the Deep-Sea Bacterium Moritella marina from long Nanopore and Illumina reads.</title>
        <authorList>
            <person name="Magin S."/>
            <person name="Georgoulis A."/>
            <person name="Papadimitriou K."/>
            <person name="Iliakis G."/>
            <person name="Vorgias C.E."/>
        </authorList>
    </citation>
    <scope>NUCLEOTIDE SEQUENCE [LARGE SCALE GENOMIC DNA]</scope>
    <source>
        <strain evidence="15 16">MP-1</strain>
    </source>
</reference>
<evidence type="ECO:0000256" key="2">
    <source>
        <dbReference type="ARBA" id="ARBA00022475"/>
    </source>
</evidence>
<evidence type="ECO:0000259" key="12">
    <source>
        <dbReference type="PROSITE" id="PS50111"/>
    </source>
</evidence>
<dbReference type="Pfam" id="PF02743">
    <property type="entry name" value="dCache_1"/>
    <property type="match status" value="1"/>
</dbReference>
<dbReference type="PROSITE" id="PS50111">
    <property type="entry name" value="CHEMOTAXIS_TRANSDUC_2"/>
    <property type="match status" value="1"/>
</dbReference>
<evidence type="ECO:0000313" key="15">
    <source>
        <dbReference type="EMBL" id="QFI37329.1"/>
    </source>
</evidence>